<organism evidence="2">
    <name type="scientific">Musca domestica</name>
    <name type="common">House fly</name>
    <dbReference type="NCBI Taxonomy" id="7370"/>
    <lineage>
        <taxon>Eukaryota</taxon>
        <taxon>Metazoa</taxon>
        <taxon>Ecdysozoa</taxon>
        <taxon>Arthropoda</taxon>
        <taxon>Hexapoda</taxon>
        <taxon>Insecta</taxon>
        <taxon>Pterygota</taxon>
        <taxon>Neoptera</taxon>
        <taxon>Endopterygota</taxon>
        <taxon>Diptera</taxon>
        <taxon>Brachycera</taxon>
        <taxon>Muscomorpha</taxon>
        <taxon>Muscoidea</taxon>
        <taxon>Muscidae</taxon>
        <taxon>Musca</taxon>
    </lineage>
</organism>
<dbReference type="InterPro" id="IPR001680">
    <property type="entry name" value="WD40_rpt"/>
</dbReference>
<accession>T1PDX9</accession>
<feature type="compositionally biased region" description="Low complexity" evidence="1">
    <location>
        <begin position="110"/>
        <end position="123"/>
    </location>
</feature>
<dbReference type="PANTHER" id="PTHR14435:SF2">
    <property type="entry name" value="ZINC FINGER PROTEIN 106"/>
    <property type="match status" value="1"/>
</dbReference>
<dbReference type="InterPro" id="IPR015943">
    <property type="entry name" value="WD40/YVTN_repeat-like_dom_sf"/>
</dbReference>
<protein>
    <submittedName>
        <fullName evidence="2">YWTD domain protein</fullName>
    </submittedName>
</protein>
<dbReference type="SMART" id="SM00564">
    <property type="entry name" value="PQQ"/>
    <property type="match status" value="3"/>
</dbReference>
<evidence type="ECO:0000256" key="1">
    <source>
        <dbReference type="SAM" id="MobiDB-lite"/>
    </source>
</evidence>
<dbReference type="InterPro" id="IPR018391">
    <property type="entry name" value="PQQ_b-propeller_rpt"/>
</dbReference>
<feature type="compositionally biased region" description="Low complexity" evidence="1">
    <location>
        <begin position="526"/>
        <end position="542"/>
    </location>
</feature>
<feature type="region of interest" description="Disordered" evidence="1">
    <location>
        <begin position="21"/>
        <end position="63"/>
    </location>
</feature>
<sequence>MALEFLMREIVNVFNKQKQVAKLGEQNGNRKISTSSSNKESPQKQGRDLEKTAKAAENAKEGMQKHVDKALMGSREDIKTTPQPVVTPPLATAATAVDATHPNHAPSEITKTTETTPPTCHKTSNGLKPHKEESSAQHHLNRINQLQRETENQFNHIRTLTNLSNTSDYNLLPLDTSSIRFNASIFDYPSSSTTAVPAFTTQPPTFPALDLELLKKQSPIGEAVVNNLREIDVKLMELHKRKMYIEEMILKLQKDKMDTDLLTIKLQNEKFILLNTAMTANVTTSAAPEKCKKLFESINLKNIKTETVDITDDEQQQPSPPLLAKSKSHEEVANISSRLGEERQRTTSESSSHNPGGAKAIDSNPKDDITTSSSSSSTARHKSPAARRKSTTEKSKRKNSSDSIHVGETFKRLCRQAQKASSENREVSSSGNKNNDNSRPTTPAEEPRKKSNKNSRKNSEGKSGRVRKHKSENKKQKQETETQNGATEVNIGTPSDTPKASTSSTLSPVQESTPAQRSPSPPPPHTTSSLAPSPRPASSLSNASHDTIATATTNIPPPTGDCDNFQKYKNMPCRLLENLQSPIAQIRIYQNSILASTEDGKIFMFNASTLELVNTFNKHTEAITQMYLCEDKGYLFTTSLDGYMKKSLLENLSSGTQSVYLKEPLQTLDIQWDTAFTGSRWGNIYTTNISANVRSAALLCSTESSILTIKAAKEGARKVLIVSSKGNLIHVRDASSGLLLRTFDVPDCINIYSILLNDGLLYCGTQKKEIRKYDFVSGAPVGSITCGNGAVSMLMFRNKYMFVGCYDGFIYVIDKETGRQITRLTGSGKMILTLEIVGDKVITSAKDASMKIINIPTFCLTDSL</sequence>
<reference evidence="2" key="1">
    <citation type="submission" date="2012-08" db="EMBL/GenBank/DDBJ databases">
        <title>Transcriptome of adult Musca domestica launches a platform for comparative house fly gene expression and characterization of differential gene expression among resistant and susceptible house flies.</title>
        <authorList>
            <person name="Liu N."/>
            <person name="Zhang L."/>
            <person name="Li M."/>
            <person name="Reid W."/>
        </authorList>
    </citation>
    <scope>NUCLEOTIDE SEQUENCE</scope>
    <source>
        <strain evidence="2">ALHF</strain>
        <tissue evidence="2">Whole body</tissue>
    </source>
</reference>
<dbReference type="Gene3D" id="2.130.10.10">
    <property type="entry name" value="YVTN repeat-like/Quinoprotein amine dehydrogenase"/>
    <property type="match status" value="2"/>
</dbReference>
<feature type="compositionally biased region" description="Basic and acidic residues" evidence="1">
    <location>
        <begin position="41"/>
        <end position="63"/>
    </location>
</feature>
<dbReference type="VEuPathDB" id="VectorBase:MDOA004805"/>
<name>T1PDX9_MUSDO</name>
<dbReference type="PANTHER" id="PTHR14435">
    <property type="entry name" value="ZINC FINGER PROTEIN 106"/>
    <property type="match status" value="1"/>
</dbReference>
<proteinExistence type="evidence at transcript level"/>
<dbReference type="SMART" id="SM00320">
    <property type="entry name" value="WD40"/>
    <property type="match status" value="4"/>
</dbReference>
<feature type="region of interest" description="Disordered" evidence="1">
    <location>
        <begin position="102"/>
        <end position="139"/>
    </location>
</feature>
<dbReference type="AlphaFoldDB" id="T1PDX9"/>
<evidence type="ECO:0000313" key="2">
    <source>
        <dbReference type="EMBL" id="AFP61533.1"/>
    </source>
</evidence>
<feature type="compositionally biased region" description="Basic residues" evidence="1">
    <location>
        <begin position="379"/>
        <end position="389"/>
    </location>
</feature>
<dbReference type="VEuPathDB" id="VectorBase:MDOMA2_011892"/>
<feature type="compositionally biased region" description="Polar residues" evidence="1">
    <location>
        <begin position="481"/>
        <end position="511"/>
    </location>
</feature>
<dbReference type="GO" id="GO:0003723">
    <property type="term" value="F:RNA binding"/>
    <property type="evidence" value="ECO:0007669"/>
    <property type="project" value="InterPro"/>
</dbReference>
<dbReference type="InterPro" id="IPR042622">
    <property type="entry name" value="Znf106"/>
</dbReference>
<dbReference type="SUPFAM" id="SSF50978">
    <property type="entry name" value="WD40 repeat-like"/>
    <property type="match status" value="1"/>
</dbReference>
<feature type="compositionally biased region" description="Polar residues" evidence="1">
    <location>
        <begin position="26"/>
        <end position="40"/>
    </location>
</feature>
<dbReference type="InterPro" id="IPR036322">
    <property type="entry name" value="WD40_repeat_dom_sf"/>
</dbReference>
<feature type="region of interest" description="Disordered" evidence="1">
    <location>
        <begin position="309"/>
        <end position="542"/>
    </location>
</feature>
<feature type="compositionally biased region" description="Polar residues" evidence="1">
    <location>
        <begin position="427"/>
        <end position="441"/>
    </location>
</feature>
<dbReference type="EMBL" id="KA646904">
    <property type="protein sequence ID" value="AFP61533.1"/>
    <property type="molecule type" value="mRNA"/>
</dbReference>